<feature type="transmembrane region" description="Helical" evidence="13">
    <location>
        <begin position="404"/>
        <end position="428"/>
    </location>
</feature>
<comment type="similarity">
    <text evidence="3">Belongs to the multi antimicrobial extrusion (MATE) (TC 2.A.66.1) family.</text>
</comment>
<evidence type="ECO:0000256" key="13">
    <source>
        <dbReference type="SAM" id="Phobius"/>
    </source>
</evidence>
<reference evidence="14 15" key="1">
    <citation type="submission" date="2018-01" db="EMBL/GenBank/DDBJ databases">
        <authorList>
            <person name="Gaut B.S."/>
            <person name="Morton B.R."/>
            <person name="Clegg M.T."/>
            <person name="Duvall M.R."/>
        </authorList>
    </citation>
    <scope>NUCLEOTIDE SEQUENCE [LARGE SCALE GENOMIC DNA]</scope>
    <source>
        <strain evidence="14">GP69</strain>
    </source>
</reference>
<accession>A0A2K4ZDW5</accession>
<dbReference type="RefSeq" id="WP_103238741.1">
    <property type="nucleotide sequence ID" value="NZ_JANJZD010000006.1"/>
</dbReference>
<dbReference type="PIRSF" id="PIRSF006603">
    <property type="entry name" value="DinF"/>
    <property type="match status" value="1"/>
</dbReference>
<keyword evidence="15" id="KW-1185">Reference proteome</keyword>
<dbReference type="Pfam" id="PF01554">
    <property type="entry name" value="MatE"/>
    <property type="match status" value="2"/>
</dbReference>
<dbReference type="GO" id="GO:0042910">
    <property type="term" value="F:xenobiotic transmembrane transporter activity"/>
    <property type="evidence" value="ECO:0007669"/>
    <property type="project" value="InterPro"/>
</dbReference>
<feature type="transmembrane region" description="Helical" evidence="13">
    <location>
        <begin position="48"/>
        <end position="73"/>
    </location>
</feature>
<feature type="transmembrane region" description="Helical" evidence="13">
    <location>
        <begin position="127"/>
        <end position="149"/>
    </location>
</feature>
<feature type="transmembrane region" description="Helical" evidence="13">
    <location>
        <begin position="186"/>
        <end position="207"/>
    </location>
</feature>
<evidence type="ECO:0000256" key="2">
    <source>
        <dbReference type="ARBA" id="ARBA00004651"/>
    </source>
</evidence>
<dbReference type="CDD" id="cd13137">
    <property type="entry name" value="MATE_NorM_like"/>
    <property type="match status" value="1"/>
</dbReference>
<evidence type="ECO:0000256" key="9">
    <source>
        <dbReference type="ARBA" id="ARBA00022989"/>
    </source>
</evidence>
<evidence type="ECO:0000256" key="6">
    <source>
        <dbReference type="ARBA" id="ARBA00022449"/>
    </source>
</evidence>
<evidence type="ECO:0000256" key="4">
    <source>
        <dbReference type="ARBA" id="ARBA00020268"/>
    </source>
</evidence>
<evidence type="ECO:0000256" key="8">
    <source>
        <dbReference type="ARBA" id="ARBA00022692"/>
    </source>
</evidence>
<keyword evidence="8 13" id="KW-0812">Transmembrane</keyword>
<keyword evidence="6" id="KW-0050">Antiport</keyword>
<dbReference type="NCBIfam" id="TIGR00797">
    <property type="entry name" value="matE"/>
    <property type="match status" value="1"/>
</dbReference>
<dbReference type="GO" id="GO:0015297">
    <property type="term" value="F:antiporter activity"/>
    <property type="evidence" value="ECO:0007669"/>
    <property type="project" value="UniProtKB-KW"/>
</dbReference>
<evidence type="ECO:0000256" key="7">
    <source>
        <dbReference type="ARBA" id="ARBA00022475"/>
    </source>
</evidence>
<feature type="transmembrane region" description="Helical" evidence="13">
    <location>
        <begin position="308"/>
        <end position="326"/>
    </location>
</feature>
<keyword evidence="10" id="KW-0406">Ion transport</keyword>
<feature type="transmembrane region" description="Helical" evidence="13">
    <location>
        <begin position="161"/>
        <end position="180"/>
    </location>
</feature>
<comment type="subcellular location">
    <subcellularLocation>
        <location evidence="2">Cell membrane</location>
        <topology evidence="2">Multi-pass membrane protein</topology>
    </subcellularLocation>
</comment>
<evidence type="ECO:0000256" key="12">
    <source>
        <dbReference type="ARBA" id="ARBA00031636"/>
    </source>
</evidence>
<dbReference type="GO" id="GO:0005886">
    <property type="term" value="C:plasma membrane"/>
    <property type="evidence" value="ECO:0007669"/>
    <property type="project" value="UniProtKB-SubCell"/>
</dbReference>
<dbReference type="GO" id="GO:0006811">
    <property type="term" value="P:monoatomic ion transport"/>
    <property type="evidence" value="ECO:0007669"/>
    <property type="project" value="UniProtKB-KW"/>
</dbReference>
<evidence type="ECO:0000313" key="15">
    <source>
        <dbReference type="Proteomes" id="UP000236311"/>
    </source>
</evidence>
<feature type="transmembrane region" description="Helical" evidence="13">
    <location>
        <begin position="273"/>
        <end position="296"/>
    </location>
</feature>
<evidence type="ECO:0000313" key="14">
    <source>
        <dbReference type="EMBL" id="SOY28641.1"/>
    </source>
</evidence>
<dbReference type="Proteomes" id="UP000236311">
    <property type="component" value="Unassembled WGS sequence"/>
</dbReference>
<organism evidence="14 15">
    <name type="scientific">Acetatifactor muris</name>
    <dbReference type="NCBI Taxonomy" id="879566"/>
    <lineage>
        <taxon>Bacteria</taxon>
        <taxon>Bacillati</taxon>
        <taxon>Bacillota</taxon>
        <taxon>Clostridia</taxon>
        <taxon>Lachnospirales</taxon>
        <taxon>Lachnospiraceae</taxon>
        <taxon>Acetatifactor</taxon>
    </lineage>
</organism>
<proteinExistence type="inferred from homology"/>
<dbReference type="InterPro" id="IPR002528">
    <property type="entry name" value="MATE_fam"/>
</dbReference>
<evidence type="ECO:0000256" key="11">
    <source>
        <dbReference type="ARBA" id="ARBA00023136"/>
    </source>
</evidence>
<dbReference type="PANTHER" id="PTHR43298">
    <property type="entry name" value="MULTIDRUG RESISTANCE PROTEIN NORM-RELATED"/>
    <property type="match status" value="1"/>
</dbReference>
<dbReference type="AlphaFoldDB" id="A0A2K4ZDW5"/>
<comment type="function">
    <text evidence="1">Multidrug efflux pump.</text>
</comment>
<evidence type="ECO:0000256" key="5">
    <source>
        <dbReference type="ARBA" id="ARBA00022448"/>
    </source>
</evidence>
<feature type="transmembrane region" description="Helical" evidence="13">
    <location>
        <begin position="85"/>
        <end position="107"/>
    </location>
</feature>
<dbReference type="OrthoDB" id="62420at2"/>
<keyword evidence="9 13" id="KW-1133">Transmembrane helix</keyword>
<name>A0A2K4ZDW5_9FIRM</name>
<dbReference type="InterPro" id="IPR050222">
    <property type="entry name" value="MATE_MdtK"/>
</dbReference>
<evidence type="ECO:0000256" key="1">
    <source>
        <dbReference type="ARBA" id="ARBA00003408"/>
    </source>
</evidence>
<feature type="transmembrane region" description="Helical" evidence="13">
    <location>
        <begin position="377"/>
        <end position="398"/>
    </location>
</feature>
<dbReference type="InterPro" id="IPR048279">
    <property type="entry name" value="MdtK-like"/>
</dbReference>
<evidence type="ECO:0000256" key="10">
    <source>
        <dbReference type="ARBA" id="ARBA00023065"/>
    </source>
</evidence>
<feature type="transmembrane region" description="Helical" evidence="13">
    <location>
        <begin position="346"/>
        <end position="365"/>
    </location>
</feature>
<dbReference type="EMBL" id="OFSM01000006">
    <property type="protein sequence ID" value="SOY28641.1"/>
    <property type="molecule type" value="Genomic_DNA"/>
</dbReference>
<gene>
    <name evidence="14" type="primary">mepA_6</name>
    <name evidence="14" type="ORF">AMURIS_01352</name>
</gene>
<feature type="transmembrane region" description="Helical" evidence="13">
    <location>
        <begin position="247"/>
        <end position="267"/>
    </location>
</feature>
<keyword evidence="5" id="KW-0813">Transport</keyword>
<protein>
    <recommendedName>
        <fullName evidence="4">Probable multidrug resistance protein NorM</fullName>
    </recommendedName>
    <alternativeName>
        <fullName evidence="12">Multidrug-efflux transporter</fullName>
    </alternativeName>
</protein>
<keyword evidence="7" id="KW-1003">Cell membrane</keyword>
<keyword evidence="11 13" id="KW-0472">Membrane</keyword>
<evidence type="ECO:0000256" key="3">
    <source>
        <dbReference type="ARBA" id="ARBA00010199"/>
    </source>
</evidence>
<dbReference type="PANTHER" id="PTHR43298:SF2">
    <property type="entry name" value="FMN_FAD EXPORTER YEEO-RELATED"/>
    <property type="match status" value="1"/>
</dbReference>
<sequence>MFTNKQLRRLVIPLVLEQLLSVTIGMADTMMVASCGEAAVSGISLVDTISVLLIGMFGAMASGGAVTVAQYIGKKDREKVARASNQLFLSVGALALVFMALALIANRQILSLIYGDIDGEVMGNARIYFYFNAVSFPFLGIYNSGAALFRAVGNSKVSMQVSLFSNLLNVAGNALFIYGFQMGVSGAALSTLISRSLSALVICFLLLHKGDVPVSRKIGIDKPILHKILYIGVPNGLENSIFQVGKILVSSLTASFGTAAITANAVTGNVGNFQLIPAGAVGAAIITVVGQCVGAGEYRQARRYLFRLLRTAYFFVAGIGVFLIIFREPICGLYQLSPETTQLTGLLLVYNCICCMLVHPLSFALPNGLRAAGDVRYTMVVAIASMWVCRIGLAYLLAKGLNLGVLGVYIAMTVDWLVRGICFVTRVLTGKWEKYMGVLTKEET</sequence>